<comment type="similarity">
    <text evidence="2">Belongs to the drug/metabolite transporter (DMT) superfamily. 10 TMS drug/metabolite exporter (DME) (TC 2.A.7.3) family.</text>
</comment>
<evidence type="ECO:0000256" key="5">
    <source>
        <dbReference type="ARBA" id="ARBA00023136"/>
    </source>
</evidence>
<comment type="subcellular location">
    <subcellularLocation>
        <location evidence="1">Membrane</location>
        <topology evidence="1">Multi-pass membrane protein</topology>
    </subcellularLocation>
</comment>
<feature type="domain" description="EamA" evidence="7">
    <location>
        <begin position="153"/>
        <end position="282"/>
    </location>
</feature>
<feature type="transmembrane region" description="Helical" evidence="6">
    <location>
        <begin position="33"/>
        <end position="50"/>
    </location>
</feature>
<accession>A0ABQ5VZH3</accession>
<proteinExistence type="inferred from homology"/>
<organism evidence="8 9">
    <name type="scientific">Devosia nitrariae</name>
    <dbReference type="NCBI Taxonomy" id="2071872"/>
    <lineage>
        <taxon>Bacteria</taxon>
        <taxon>Pseudomonadati</taxon>
        <taxon>Pseudomonadota</taxon>
        <taxon>Alphaproteobacteria</taxon>
        <taxon>Hyphomicrobiales</taxon>
        <taxon>Devosiaceae</taxon>
        <taxon>Devosia</taxon>
    </lineage>
</organism>
<keyword evidence="3 6" id="KW-0812">Transmembrane</keyword>
<evidence type="ECO:0000256" key="1">
    <source>
        <dbReference type="ARBA" id="ARBA00004141"/>
    </source>
</evidence>
<evidence type="ECO:0000256" key="2">
    <source>
        <dbReference type="ARBA" id="ARBA00009853"/>
    </source>
</evidence>
<feature type="transmembrane region" description="Helical" evidence="6">
    <location>
        <begin position="241"/>
        <end position="260"/>
    </location>
</feature>
<feature type="transmembrane region" description="Helical" evidence="6">
    <location>
        <begin position="70"/>
        <end position="88"/>
    </location>
</feature>
<dbReference type="PANTHER" id="PTHR22911:SF6">
    <property type="entry name" value="SOLUTE CARRIER FAMILY 35 MEMBER G1"/>
    <property type="match status" value="1"/>
</dbReference>
<dbReference type="InterPro" id="IPR000620">
    <property type="entry name" value="EamA_dom"/>
</dbReference>
<evidence type="ECO:0000313" key="8">
    <source>
        <dbReference type="EMBL" id="GLQ52998.1"/>
    </source>
</evidence>
<dbReference type="Proteomes" id="UP001156691">
    <property type="component" value="Unassembled WGS sequence"/>
</dbReference>
<evidence type="ECO:0000256" key="4">
    <source>
        <dbReference type="ARBA" id="ARBA00022989"/>
    </source>
</evidence>
<dbReference type="Pfam" id="PF00892">
    <property type="entry name" value="EamA"/>
    <property type="match status" value="2"/>
</dbReference>
<evidence type="ECO:0000256" key="6">
    <source>
        <dbReference type="SAM" id="Phobius"/>
    </source>
</evidence>
<evidence type="ECO:0000313" key="9">
    <source>
        <dbReference type="Proteomes" id="UP001156691"/>
    </source>
</evidence>
<dbReference type="RefSeq" id="WP_284338461.1">
    <property type="nucleotide sequence ID" value="NZ_BSNS01000002.1"/>
</dbReference>
<protein>
    <submittedName>
        <fullName evidence="8">Membrane protein</fullName>
    </submittedName>
</protein>
<evidence type="ECO:0000256" key="3">
    <source>
        <dbReference type="ARBA" id="ARBA00022692"/>
    </source>
</evidence>
<sequence>MRGIGLKVAAVAVFVVMAGMLKAAEGVPTGELVFFRSFFAIFPIALYLGWRGQLVEGLKTANPWGHVVRGLVGVTAMTCNFFAIARLPLPEATAIGYATPLLIVALSALLLKEFVRLYRWSAVVVGLVGVLIIMWPRLTLLSGEAPVEAGVTAGAVAAFGGAICAAFATLQVRRLVATEKTATIVIYFSLTSSILALLTVPLGWVWPTPTQAALLIGAGFAGGIAQILLTSSYRHADMSIIAPFEYTSMLLAIAVGYFAFAEVPTVQMLFGGLIVVGSGIFVIWRERRLGLDRGKARQTMTPQG</sequence>
<comment type="caution">
    <text evidence="8">The sequence shown here is derived from an EMBL/GenBank/DDBJ whole genome shotgun (WGS) entry which is preliminary data.</text>
</comment>
<feature type="transmembrane region" description="Helical" evidence="6">
    <location>
        <begin position="212"/>
        <end position="229"/>
    </location>
</feature>
<feature type="transmembrane region" description="Helical" evidence="6">
    <location>
        <begin position="150"/>
        <end position="172"/>
    </location>
</feature>
<keyword evidence="5 6" id="KW-0472">Membrane</keyword>
<feature type="transmembrane region" description="Helical" evidence="6">
    <location>
        <begin position="94"/>
        <end position="111"/>
    </location>
</feature>
<dbReference type="EMBL" id="BSNS01000002">
    <property type="protein sequence ID" value="GLQ52998.1"/>
    <property type="molecule type" value="Genomic_DNA"/>
</dbReference>
<gene>
    <name evidence="8" type="ORF">GCM10010862_02560</name>
</gene>
<evidence type="ECO:0000259" key="7">
    <source>
        <dbReference type="Pfam" id="PF00892"/>
    </source>
</evidence>
<feature type="transmembrane region" description="Helical" evidence="6">
    <location>
        <begin position="118"/>
        <end position="138"/>
    </location>
</feature>
<keyword evidence="9" id="KW-1185">Reference proteome</keyword>
<dbReference type="InterPro" id="IPR037185">
    <property type="entry name" value="EmrE-like"/>
</dbReference>
<dbReference type="PANTHER" id="PTHR22911">
    <property type="entry name" value="ACYL-MALONYL CONDENSING ENZYME-RELATED"/>
    <property type="match status" value="1"/>
</dbReference>
<name>A0ABQ5VZH3_9HYPH</name>
<feature type="domain" description="EamA" evidence="7">
    <location>
        <begin position="8"/>
        <end position="134"/>
    </location>
</feature>
<feature type="transmembrane region" description="Helical" evidence="6">
    <location>
        <begin position="266"/>
        <end position="284"/>
    </location>
</feature>
<keyword evidence="4 6" id="KW-1133">Transmembrane helix</keyword>
<reference evidence="9" key="1">
    <citation type="journal article" date="2019" name="Int. J. Syst. Evol. Microbiol.">
        <title>The Global Catalogue of Microorganisms (GCM) 10K type strain sequencing project: providing services to taxonomists for standard genome sequencing and annotation.</title>
        <authorList>
            <consortium name="The Broad Institute Genomics Platform"/>
            <consortium name="The Broad Institute Genome Sequencing Center for Infectious Disease"/>
            <person name="Wu L."/>
            <person name="Ma J."/>
        </authorList>
    </citation>
    <scope>NUCLEOTIDE SEQUENCE [LARGE SCALE GENOMIC DNA]</scope>
    <source>
        <strain evidence="9">NBRC 112416</strain>
    </source>
</reference>
<dbReference type="SUPFAM" id="SSF103481">
    <property type="entry name" value="Multidrug resistance efflux transporter EmrE"/>
    <property type="match status" value="2"/>
</dbReference>
<feature type="transmembrane region" description="Helical" evidence="6">
    <location>
        <begin position="184"/>
        <end position="206"/>
    </location>
</feature>